<evidence type="ECO:0000313" key="2">
    <source>
        <dbReference type="Proteomes" id="UP000729402"/>
    </source>
</evidence>
<accession>A0A8J5VRB5</accession>
<evidence type="ECO:0000313" key="1">
    <source>
        <dbReference type="EMBL" id="KAG8077820.1"/>
    </source>
</evidence>
<organism evidence="1 2">
    <name type="scientific">Zizania palustris</name>
    <name type="common">Northern wild rice</name>
    <dbReference type="NCBI Taxonomy" id="103762"/>
    <lineage>
        <taxon>Eukaryota</taxon>
        <taxon>Viridiplantae</taxon>
        <taxon>Streptophyta</taxon>
        <taxon>Embryophyta</taxon>
        <taxon>Tracheophyta</taxon>
        <taxon>Spermatophyta</taxon>
        <taxon>Magnoliopsida</taxon>
        <taxon>Liliopsida</taxon>
        <taxon>Poales</taxon>
        <taxon>Poaceae</taxon>
        <taxon>BOP clade</taxon>
        <taxon>Oryzoideae</taxon>
        <taxon>Oryzeae</taxon>
        <taxon>Zizaniinae</taxon>
        <taxon>Zizania</taxon>
    </lineage>
</organism>
<dbReference type="AlphaFoldDB" id="A0A8J5VRB5"/>
<reference evidence="1" key="2">
    <citation type="submission" date="2021-02" db="EMBL/GenBank/DDBJ databases">
        <authorList>
            <person name="Kimball J.A."/>
            <person name="Haas M.W."/>
            <person name="Macchietto M."/>
            <person name="Kono T."/>
            <person name="Duquette J."/>
            <person name="Shao M."/>
        </authorList>
    </citation>
    <scope>NUCLEOTIDE SEQUENCE</scope>
    <source>
        <tissue evidence="1">Fresh leaf tissue</tissue>
    </source>
</reference>
<sequence length="103" mass="11621">MMAARRGWSRPCARRGWSGVRAAWLERRARGVAGRWRLDKRQLEACRVRVGVGAGWWRARRRWLAACACASASALAGGVRVGAGWRRARRRGLWRRAAVRGVP</sequence>
<dbReference type="EMBL" id="JAAALK010000282">
    <property type="protein sequence ID" value="KAG8077820.1"/>
    <property type="molecule type" value="Genomic_DNA"/>
</dbReference>
<gene>
    <name evidence="1" type="ORF">GUJ93_ZPchr0007g5267</name>
</gene>
<dbReference type="Proteomes" id="UP000729402">
    <property type="component" value="Unassembled WGS sequence"/>
</dbReference>
<proteinExistence type="predicted"/>
<name>A0A8J5VRB5_ZIZPA</name>
<keyword evidence="2" id="KW-1185">Reference proteome</keyword>
<protein>
    <submittedName>
        <fullName evidence="1">Uncharacterized protein</fullName>
    </submittedName>
</protein>
<reference evidence="1" key="1">
    <citation type="journal article" date="2021" name="bioRxiv">
        <title>Whole Genome Assembly and Annotation of Northern Wild Rice, Zizania palustris L., Supports a Whole Genome Duplication in the Zizania Genus.</title>
        <authorList>
            <person name="Haas M."/>
            <person name="Kono T."/>
            <person name="Macchietto M."/>
            <person name="Millas R."/>
            <person name="McGilp L."/>
            <person name="Shao M."/>
            <person name="Duquette J."/>
            <person name="Hirsch C.N."/>
            <person name="Kimball J."/>
        </authorList>
    </citation>
    <scope>NUCLEOTIDE SEQUENCE</scope>
    <source>
        <tissue evidence="1">Fresh leaf tissue</tissue>
    </source>
</reference>
<comment type="caution">
    <text evidence="1">The sequence shown here is derived from an EMBL/GenBank/DDBJ whole genome shotgun (WGS) entry which is preliminary data.</text>
</comment>